<evidence type="ECO:0000313" key="3">
    <source>
        <dbReference type="Proteomes" id="UP000484858"/>
    </source>
</evidence>
<feature type="region of interest" description="Disordered" evidence="1">
    <location>
        <begin position="1"/>
        <end position="24"/>
    </location>
</feature>
<sequence>MARSPLSAKGNFQTPPFSRNSDAPSCRSIRIGILSIPDFLPVCQRILQASLPDSVEIRVVLV</sequence>
<protein>
    <submittedName>
        <fullName evidence="2">Uncharacterized protein</fullName>
    </submittedName>
</protein>
<organism evidence="2 3">
    <name type="scientific">Gluconobacter oxydans NBRC 3293</name>
    <dbReference type="NCBI Taxonomy" id="1315969"/>
    <lineage>
        <taxon>Bacteria</taxon>
        <taxon>Pseudomonadati</taxon>
        <taxon>Pseudomonadota</taxon>
        <taxon>Alphaproteobacteria</taxon>
        <taxon>Acetobacterales</taxon>
        <taxon>Acetobacteraceae</taxon>
        <taxon>Gluconobacter</taxon>
    </lineage>
</organism>
<evidence type="ECO:0000313" key="2">
    <source>
        <dbReference type="EMBL" id="GEM15758.1"/>
    </source>
</evidence>
<dbReference type="AlphaFoldDB" id="A0A829WFW8"/>
<name>A0A829WFW8_GLUOY</name>
<comment type="caution">
    <text evidence="2">The sequence shown here is derived from an EMBL/GenBank/DDBJ whole genome shotgun (WGS) entry which is preliminary data.</text>
</comment>
<dbReference type="EMBL" id="BARJ01000002">
    <property type="protein sequence ID" value="GEM15758.1"/>
    <property type="molecule type" value="Genomic_DNA"/>
</dbReference>
<reference evidence="2 3" key="1">
    <citation type="submission" date="2013-04" db="EMBL/GenBank/DDBJ databases">
        <title>Gluconobacter oxydans NBRC 3293 whole genome sequence.</title>
        <authorList>
            <person name="Matsutani M."/>
            <person name="Yakushi T."/>
            <person name="Matsushita K."/>
        </authorList>
    </citation>
    <scope>NUCLEOTIDE SEQUENCE [LARGE SCALE GENOMIC DNA]</scope>
    <source>
        <strain evidence="2 3">NBRC 3293</strain>
    </source>
</reference>
<evidence type="ECO:0000256" key="1">
    <source>
        <dbReference type="SAM" id="MobiDB-lite"/>
    </source>
</evidence>
<accession>A0A829WFW8</accession>
<dbReference type="Proteomes" id="UP000484858">
    <property type="component" value="Unassembled WGS sequence"/>
</dbReference>
<feature type="compositionally biased region" description="Polar residues" evidence="1">
    <location>
        <begin position="10"/>
        <end position="23"/>
    </location>
</feature>
<gene>
    <name evidence="2" type="ORF">NBRC3293_0254</name>
</gene>
<proteinExistence type="predicted"/>